<keyword evidence="3" id="KW-0862">Zinc</keyword>
<evidence type="ECO:0000256" key="3">
    <source>
        <dbReference type="ARBA" id="ARBA00022833"/>
    </source>
</evidence>
<evidence type="ECO:0000256" key="4">
    <source>
        <dbReference type="ARBA" id="ARBA00023239"/>
    </source>
</evidence>
<dbReference type="EMBL" id="DRXS01000048">
    <property type="protein sequence ID" value="HHR40365.1"/>
    <property type="molecule type" value="Genomic_DNA"/>
</dbReference>
<dbReference type="Gene3D" id="3.30.479.10">
    <property type="entry name" value="6-pyruvoyl tetrahydropterin synthase/QueD"/>
    <property type="match status" value="1"/>
</dbReference>
<organism evidence="5">
    <name type="scientific">Caldiarchaeum subterraneum</name>
    <dbReference type="NCBI Taxonomy" id="311458"/>
    <lineage>
        <taxon>Archaea</taxon>
        <taxon>Nitrososphaerota</taxon>
        <taxon>Candidatus Caldarchaeales</taxon>
        <taxon>Candidatus Caldarchaeaceae</taxon>
        <taxon>Candidatus Caldarchaeum</taxon>
    </lineage>
</organism>
<dbReference type="PANTHER" id="PTHR12589">
    <property type="entry name" value="PYRUVOYL TETRAHYDROBIOPTERIN SYNTHASE"/>
    <property type="match status" value="1"/>
</dbReference>
<evidence type="ECO:0000256" key="1">
    <source>
        <dbReference type="ARBA" id="ARBA00001947"/>
    </source>
</evidence>
<dbReference type="InterPro" id="IPR038418">
    <property type="entry name" value="6-PTP_synth/QueD_sf"/>
</dbReference>
<dbReference type="GO" id="GO:0046872">
    <property type="term" value="F:metal ion binding"/>
    <property type="evidence" value="ECO:0007669"/>
    <property type="project" value="UniProtKB-KW"/>
</dbReference>
<keyword evidence="2" id="KW-0479">Metal-binding</keyword>
<comment type="cofactor">
    <cofactor evidence="1">
        <name>Zn(2+)</name>
        <dbReference type="ChEBI" id="CHEBI:29105"/>
    </cofactor>
</comment>
<keyword evidence="4" id="KW-0456">Lyase</keyword>
<protein>
    <recommendedName>
        <fullName evidence="6">6-pyruvoyl tetrahydrobiopterin synthase</fullName>
    </recommendedName>
</protein>
<dbReference type="PANTHER" id="PTHR12589:SF7">
    <property type="entry name" value="6-PYRUVOYL TETRAHYDROBIOPTERIN SYNTHASE"/>
    <property type="match status" value="1"/>
</dbReference>
<dbReference type="InterPro" id="IPR007115">
    <property type="entry name" value="6-PTP_synth/QueD"/>
</dbReference>
<dbReference type="AlphaFoldDB" id="A0A7C5YAB2"/>
<evidence type="ECO:0000313" key="5">
    <source>
        <dbReference type="EMBL" id="HHR40365.1"/>
    </source>
</evidence>
<dbReference type="Pfam" id="PF01242">
    <property type="entry name" value="PTPS"/>
    <property type="match status" value="1"/>
</dbReference>
<dbReference type="GO" id="GO:0016829">
    <property type="term" value="F:lyase activity"/>
    <property type="evidence" value="ECO:0007669"/>
    <property type="project" value="UniProtKB-KW"/>
</dbReference>
<reference evidence="5" key="1">
    <citation type="journal article" date="2020" name="mSystems">
        <title>Genome- and Community-Level Interaction Insights into Carbon Utilization and Element Cycling Functions of Hydrothermarchaeota in Hydrothermal Sediment.</title>
        <authorList>
            <person name="Zhou Z."/>
            <person name="Liu Y."/>
            <person name="Xu W."/>
            <person name="Pan J."/>
            <person name="Luo Z.H."/>
            <person name="Li M."/>
        </authorList>
    </citation>
    <scope>NUCLEOTIDE SEQUENCE [LARGE SCALE GENOMIC DNA]</scope>
    <source>
        <strain evidence="5">SpSt-1084</strain>
    </source>
</reference>
<evidence type="ECO:0000256" key="2">
    <source>
        <dbReference type="ARBA" id="ARBA00022723"/>
    </source>
</evidence>
<dbReference type="SUPFAM" id="SSF55620">
    <property type="entry name" value="Tetrahydrobiopterin biosynthesis enzymes-like"/>
    <property type="match status" value="1"/>
</dbReference>
<accession>A0A7C5YAB2</accession>
<proteinExistence type="predicted"/>
<sequence>MTDTTTKHIRGFGNLISDIKEVRVKKLQIGGPSINFDYAHFLPNSPKCGVLHGHSSMVMVTVVGEVVDDMVVEFGELKKTVKKIVDEMDHKLIVCLKYVEKVDENTVCVSFDGIGGHYELFLPVSSVYVIERDSTVENISEHIANRLKAVMPKNIRKIHVRMTEGFGKSATSST</sequence>
<gene>
    <name evidence="5" type="ORF">ENM42_00890</name>
</gene>
<evidence type="ECO:0008006" key="6">
    <source>
        <dbReference type="Google" id="ProtNLM"/>
    </source>
</evidence>
<comment type="caution">
    <text evidence="5">The sequence shown here is derived from an EMBL/GenBank/DDBJ whole genome shotgun (WGS) entry which is preliminary data.</text>
</comment>
<name>A0A7C5YAB2_CALS0</name>